<organism evidence="7">
    <name type="scientific">Oppiella nova</name>
    <dbReference type="NCBI Taxonomy" id="334625"/>
    <lineage>
        <taxon>Eukaryota</taxon>
        <taxon>Metazoa</taxon>
        <taxon>Ecdysozoa</taxon>
        <taxon>Arthropoda</taxon>
        <taxon>Chelicerata</taxon>
        <taxon>Arachnida</taxon>
        <taxon>Acari</taxon>
        <taxon>Acariformes</taxon>
        <taxon>Sarcoptiformes</taxon>
        <taxon>Oribatida</taxon>
        <taxon>Brachypylina</taxon>
        <taxon>Oppioidea</taxon>
        <taxon>Oppiidae</taxon>
        <taxon>Oppiella</taxon>
    </lineage>
</organism>
<dbReference type="OrthoDB" id="413077at2759"/>
<dbReference type="InterPro" id="IPR031717">
    <property type="entry name" value="ODO-1/KGD_C"/>
</dbReference>
<keyword evidence="5" id="KW-0786">Thiamine pyrophosphate</keyword>
<comment type="cofactor">
    <cofactor evidence="1">
        <name>thiamine diphosphate</name>
        <dbReference type="ChEBI" id="CHEBI:58937"/>
    </cofactor>
</comment>
<dbReference type="Gene3D" id="3.40.50.11610">
    <property type="entry name" value="Multifunctional 2-oxoglutarate metabolism enzyme, C-terminal domain"/>
    <property type="match status" value="1"/>
</dbReference>
<feature type="domain" description="Transketolase-like pyrimidine-binding" evidence="6">
    <location>
        <begin position="572"/>
        <end position="775"/>
    </location>
</feature>
<dbReference type="InterPro" id="IPR042179">
    <property type="entry name" value="KGD_C_sf"/>
</dbReference>
<sequence>MSGMCYISRVNALKHIAKHNEIIKSLKYHTISGVYGYKPKQNPFTSEKCAIKKRSQYNVDIHELVNGFRSRGHLLSRLDPLALNEPKSWDALHVELSDYETNQSVIDPKEFVNMGRNECKVEEMVWFLKQTYCGNASIEFMHLTDANERLWIANKWEDITANTTFTDERRKLLATDLLRCELFDQFLTKKFSSVKRYGGEGSETMITFFEHIFQSSAEHNISDVIIGMPHRGRLNLLANSLNYPPVMLFQKMLGKPEFNLSEANGATGDVLSHMFTSIDKQFGDKSVHIILLPNPSHLEAISPVVCGKVRGKAMTKNVGPYGDTNEILPILGIQVHGDAAFTGQGIIMETLAMANVPHYTTDGSIHLIVNNQIGYTTPGQISHGRSSLYCSDTLKAIDGPCIHVNGEDPESVVMATQFALEYRQKFGKDIAIDLVCYRHWGHNELDDPTYTNPIMYSTIHSRDMTIPQKYANKVLTSDERQLIVDQYSGFLNLHFQDINHYKPVNTNFKGVWSHITQASNKAITRWDTSVGSDVLYYICSKSIETPKDFNLHPNLNKVLNERLNKLKEGVKIDWATAEALAFGSLLYQGFNVRISGQDVGRGTFSQRHVMLVDQKSDDTYIPLNKLIAEQKGFIEVCNSILSEEAVLAYEWGLSIDNPNHLVIWEAQFGDFFNGAQIIFDTFLSSAETKWGLSSPLTILLPHGYEGAGPEHSSCRIERFLQMCDSKEDAMDSDHINWSIANPSTPSQYFHLLRRQMIRNYRKPLIAVTPKILLRHPSCVSGISELTDGSSFQPVLSDQSVANDNDVKTVVLCSGKHFYTLSKERDEKNGKQIALIRLEELCPFPATDISAQLSKYKSAKEFVWSQEEHQNMGAWSYVRPRFQDLFNIKLRYVGRPPLSTPAVGIGELHKQEATDILVNTFNTK</sequence>
<name>A0A7R9LE43_9ACAR</name>
<evidence type="ECO:0000313" key="7">
    <source>
        <dbReference type="EMBL" id="CAD7639807.1"/>
    </source>
</evidence>
<dbReference type="Pfam" id="PF00676">
    <property type="entry name" value="E1_dh"/>
    <property type="match status" value="1"/>
</dbReference>
<comment type="similarity">
    <text evidence="2">Belongs to the alpha-ketoglutarate dehydrogenase family.</text>
</comment>
<dbReference type="PANTHER" id="PTHR23152">
    <property type="entry name" value="2-OXOGLUTARATE DEHYDROGENASE"/>
    <property type="match status" value="1"/>
</dbReference>
<dbReference type="InterPro" id="IPR005475">
    <property type="entry name" value="Transketolase-like_Pyr-bd"/>
</dbReference>
<protein>
    <recommendedName>
        <fullName evidence="6">Transketolase-like pyrimidine-binding domain-containing protein</fullName>
    </recommendedName>
</protein>
<dbReference type="SUPFAM" id="SSF52518">
    <property type="entry name" value="Thiamin diphosphate-binding fold (THDP-binding)"/>
    <property type="match status" value="2"/>
</dbReference>
<dbReference type="GO" id="GO:0016624">
    <property type="term" value="F:oxidoreductase activity, acting on the aldehyde or oxo group of donors, disulfide as acceptor"/>
    <property type="evidence" value="ECO:0007669"/>
    <property type="project" value="InterPro"/>
</dbReference>
<evidence type="ECO:0000256" key="5">
    <source>
        <dbReference type="ARBA" id="ARBA00023052"/>
    </source>
</evidence>
<keyword evidence="4" id="KW-0560">Oxidoreductase</keyword>
<evidence type="ECO:0000256" key="3">
    <source>
        <dbReference type="ARBA" id="ARBA00022946"/>
    </source>
</evidence>
<dbReference type="NCBIfam" id="NF006914">
    <property type="entry name" value="PRK09404.1"/>
    <property type="match status" value="1"/>
</dbReference>
<dbReference type="NCBIfam" id="NF008907">
    <property type="entry name" value="PRK12270.1"/>
    <property type="match status" value="1"/>
</dbReference>
<dbReference type="PIRSF" id="PIRSF000157">
    <property type="entry name" value="Oxoglu_dh_E1"/>
    <property type="match status" value="1"/>
</dbReference>
<reference evidence="7" key="1">
    <citation type="submission" date="2020-11" db="EMBL/GenBank/DDBJ databases">
        <authorList>
            <person name="Tran Van P."/>
        </authorList>
    </citation>
    <scope>NUCLEOTIDE SEQUENCE</scope>
</reference>
<dbReference type="AlphaFoldDB" id="A0A7R9LE43"/>
<dbReference type="Pfam" id="PF02779">
    <property type="entry name" value="Transket_pyr"/>
    <property type="match status" value="1"/>
</dbReference>
<keyword evidence="8" id="KW-1185">Reference proteome</keyword>
<dbReference type="PANTHER" id="PTHR23152:SF4">
    <property type="entry name" value="2-OXOADIPATE DEHYDROGENASE COMPLEX COMPONENT E1"/>
    <property type="match status" value="1"/>
</dbReference>
<accession>A0A7R9LE43</accession>
<gene>
    <name evidence="7" type="ORF">ONB1V03_LOCUS2215</name>
</gene>
<evidence type="ECO:0000256" key="2">
    <source>
        <dbReference type="ARBA" id="ARBA00006936"/>
    </source>
</evidence>
<dbReference type="InterPro" id="IPR001017">
    <property type="entry name" value="DH_E1"/>
</dbReference>
<dbReference type="Gene3D" id="3.40.50.12470">
    <property type="match status" value="1"/>
</dbReference>
<proteinExistence type="inferred from homology"/>
<dbReference type="Gene3D" id="3.40.50.970">
    <property type="match status" value="1"/>
</dbReference>
<dbReference type="InterPro" id="IPR011603">
    <property type="entry name" value="2oxoglutarate_DH_E1"/>
</dbReference>
<dbReference type="Gene3D" id="1.10.287.1150">
    <property type="entry name" value="TPP helical domain"/>
    <property type="match status" value="1"/>
</dbReference>
<keyword evidence="3" id="KW-0809">Transit peptide</keyword>
<evidence type="ECO:0000256" key="4">
    <source>
        <dbReference type="ARBA" id="ARBA00023002"/>
    </source>
</evidence>
<dbReference type="NCBIfam" id="TIGR00239">
    <property type="entry name" value="2oxo_dh_E1"/>
    <property type="match status" value="1"/>
</dbReference>
<evidence type="ECO:0000259" key="6">
    <source>
        <dbReference type="SMART" id="SM00861"/>
    </source>
</evidence>
<dbReference type="EMBL" id="OC915307">
    <property type="protein sequence ID" value="CAD7639807.1"/>
    <property type="molecule type" value="Genomic_DNA"/>
</dbReference>
<dbReference type="GO" id="GO:0030976">
    <property type="term" value="F:thiamine pyrophosphate binding"/>
    <property type="evidence" value="ECO:0007669"/>
    <property type="project" value="InterPro"/>
</dbReference>
<evidence type="ECO:0000256" key="1">
    <source>
        <dbReference type="ARBA" id="ARBA00001964"/>
    </source>
</evidence>
<dbReference type="Proteomes" id="UP000728032">
    <property type="component" value="Unassembled WGS sequence"/>
</dbReference>
<dbReference type="SMART" id="SM00861">
    <property type="entry name" value="Transket_pyr"/>
    <property type="match status" value="1"/>
</dbReference>
<evidence type="ECO:0000313" key="8">
    <source>
        <dbReference type="Proteomes" id="UP000728032"/>
    </source>
</evidence>
<dbReference type="InterPro" id="IPR029061">
    <property type="entry name" value="THDP-binding"/>
</dbReference>
<dbReference type="CDD" id="cd02016">
    <property type="entry name" value="TPP_E1_OGDC_like"/>
    <property type="match status" value="1"/>
</dbReference>
<dbReference type="Pfam" id="PF16870">
    <property type="entry name" value="OxoGdeHyase_C"/>
    <property type="match status" value="1"/>
</dbReference>
<dbReference type="EMBL" id="CAJPVJ010000482">
    <property type="protein sequence ID" value="CAG2162623.1"/>
    <property type="molecule type" value="Genomic_DNA"/>
</dbReference>